<evidence type="ECO:0000313" key="1">
    <source>
        <dbReference type="EMBL" id="GIY98448.1"/>
    </source>
</evidence>
<organism evidence="1 2">
    <name type="scientific">Caerostris extrusa</name>
    <name type="common">Bark spider</name>
    <name type="synonym">Caerostris bankana</name>
    <dbReference type="NCBI Taxonomy" id="172846"/>
    <lineage>
        <taxon>Eukaryota</taxon>
        <taxon>Metazoa</taxon>
        <taxon>Ecdysozoa</taxon>
        <taxon>Arthropoda</taxon>
        <taxon>Chelicerata</taxon>
        <taxon>Arachnida</taxon>
        <taxon>Araneae</taxon>
        <taxon>Araneomorphae</taxon>
        <taxon>Entelegynae</taxon>
        <taxon>Araneoidea</taxon>
        <taxon>Araneidae</taxon>
        <taxon>Caerostris</taxon>
    </lineage>
</organism>
<evidence type="ECO:0000313" key="2">
    <source>
        <dbReference type="Proteomes" id="UP001054945"/>
    </source>
</evidence>
<proteinExistence type="predicted"/>
<accession>A0AAV4XXD1</accession>
<gene>
    <name evidence="1" type="primary">AVEN_272577_1</name>
    <name evidence="1" type="ORF">CEXT_207591</name>
</gene>
<dbReference type="EMBL" id="BPLR01018295">
    <property type="protein sequence ID" value="GIY98448.1"/>
    <property type="molecule type" value="Genomic_DNA"/>
</dbReference>
<name>A0AAV4XXD1_CAEEX</name>
<comment type="caution">
    <text evidence="1">The sequence shown here is derived from an EMBL/GenBank/DDBJ whole genome shotgun (WGS) entry which is preliminary data.</text>
</comment>
<sequence length="127" mass="14378">MFPTPVHRKIRKDNKPISCEKPRKSPLVKCVSTFDTLSCLKAEETPRKHHFCTIRNSISRVPKSAPRFIPKKFQNIESPIAKYIGKPQSYTPLKNSSKTPKCTVKTPTIAFKGPPKCPSTKKDVKKT</sequence>
<dbReference type="Proteomes" id="UP001054945">
    <property type="component" value="Unassembled WGS sequence"/>
</dbReference>
<dbReference type="AlphaFoldDB" id="A0AAV4XXD1"/>
<reference evidence="1 2" key="1">
    <citation type="submission" date="2021-06" db="EMBL/GenBank/DDBJ databases">
        <title>Caerostris extrusa draft genome.</title>
        <authorList>
            <person name="Kono N."/>
            <person name="Arakawa K."/>
        </authorList>
    </citation>
    <scope>NUCLEOTIDE SEQUENCE [LARGE SCALE GENOMIC DNA]</scope>
</reference>
<protein>
    <submittedName>
        <fullName evidence="1">Uncharacterized protein</fullName>
    </submittedName>
</protein>
<keyword evidence="2" id="KW-1185">Reference proteome</keyword>